<comment type="caution">
    <text evidence="1">The sequence shown here is derived from an EMBL/GenBank/DDBJ whole genome shotgun (WGS) entry which is preliminary data.</text>
</comment>
<proteinExistence type="predicted"/>
<protein>
    <submittedName>
        <fullName evidence="1">Uncharacterized protein</fullName>
    </submittedName>
</protein>
<dbReference type="EMBL" id="CM042058">
    <property type="protein sequence ID" value="KAI3685275.1"/>
    <property type="molecule type" value="Genomic_DNA"/>
</dbReference>
<gene>
    <name evidence="1" type="ORF">L6452_34516</name>
</gene>
<keyword evidence="2" id="KW-1185">Reference proteome</keyword>
<sequence>MSLGKFRDSEGTFGRSSVVASRTITRPDEWWKLFGGDTPILQKLKVEKRSYDPIDYESIDKTDFWMVEEEPEGELDYNDLENMLDEEEHEPASQTQESDDVVDDLEVESEFQLLSDRELDAFNTPMSQDP</sequence>
<accession>A0ACB8YJM9</accession>
<organism evidence="1 2">
    <name type="scientific">Arctium lappa</name>
    <name type="common">Greater burdock</name>
    <name type="synonym">Lappa major</name>
    <dbReference type="NCBI Taxonomy" id="4217"/>
    <lineage>
        <taxon>Eukaryota</taxon>
        <taxon>Viridiplantae</taxon>
        <taxon>Streptophyta</taxon>
        <taxon>Embryophyta</taxon>
        <taxon>Tracheophyta</taxon>
        <taxon>Spermatophyta</taxon>
        <taxon>Magnoliopsida</taxon>
        <taxon>eudicotyledons</taxon>
        <taxon>Gunneridae</taxon>
        <taxon>Pentapetalae</taxon>
        <taxon>asterids</taxon>
        <taxon>campanulids</taxon>
        <taxon>Asterales</taxon>
        <taxon>Asteraceae</taxon>
        <taxon>Carduoideae</taxon>
        <taxon>Cardueae</taxon>
        <taxon>Arctiinae</taxon>
        <taxon>Arctium</taxon>
    </lineage>
</organism>
<name>A0ACB8YJM9_ARCLA</name>
<reference evidence="2" key="1">
    <citation type="journal article" date="2022" name="Mol. Ecol. Resour.">
        <title>The genomes of chicory, endive, great burdock and yacon provide insights into Asteraceae palaeo-polyploidization history and plant inulin production.</title>
        <authorList>
            <person name="Fan W."/>
            <person name="Wang S."/>
            <person name="Wang H."/>
            <person name="Wang A."/>
            <person name="Jiang F."/>
            <person name="Liu H."/>
            <person name="Zhao H."/>
            <person name="Xu D."/>
            <person name="Zhang Y."/>
        </authorList>
    </citation>
    <scope>NUCLEOTIDE SEQUENCE [LARGE SCALE GENOMIC DNA]</scope>
    <source>
        <strain evidence="2">cv. Niubang</strain>
    </source>
</reference>
<dbReference type="Proteomes" id="UP001055879">
    <property type="component" value="Linkage Group LG12"/>
</dbReference>
<reference evidence="1 2" key="2">
    <citation type="journal article" date="2022" name="Mol. Ecol. Resour.">
        <title>The genomes of chicory, endive, great burdock and yacon provide insights into Asteraceae paleo-polyploidization history and plant inulin production.</title>
        <authorList>
            <person name="Fan W."/>
            <person name="Wang S."/>
            <person name="Wang H."/>
            <person name="Wang A."/>
            <person name="Jiang F."/>
            <person name="Liu H."/>
            <person name="Zhao H."/>
            <person name="Xu D."/>
            <person name="Zhang Y."/>
        </authorList>
    </citation>
    <scope>NUCLEOTIDE SEQUENCE [LARGE SCALE GENOMIC DNA]</scope>
    <source>
        <strain evidence="2">cv. Niubang</strain>
    </source>
</reference>
<evidence type="ECO:0000313" key="2">
    <source>
        <dbReference type="Proteomes" id="UP001055879"/>
    </source>
</evidence>
<evidence type="ECO:0000313" key="1">
    <source>
        <dbReference type="EMBL" id="KAI3685275.1"/>
    </source>
</evidence>